<evidence type="ECO:0000256" key="12">
    <source>
        <dbReference type="PIRNR" id="PIRNR006268"/>
    </source>
</evidence>
<protein>
    <recommendedName>
        <fullName evidence="4 12">FAD:protein FMN transferase</fullName>
        <ecNumber evidence="3 12">2.7.1.180</ecNumber>
    </recommendedName>
    <alternativeName>
        <fullName evidence="10 12">Flavin transferase</fullName>
    </alternativeName>
</protein>
<dbReference type="PANTHER" id="PTHR30040">
    <property type="entry name" value="THIAMINE BIOSYNTHESIS LIPOPROTEIN APBE"/>
    <property type="match status" value="1"/>
</dbReference>
<sequence>MTTDPCTEAALTHTRPPRPLIPLLLLMACLATVLTACRGDAPAHTTRFETFGAAADLTIVGIDRHLAEEVSQRIRRELDVLDRVSWTPGGGSLARVNQLLPSGEPFIAPPAIRPLVAKSQRLAEQSGHLFNPAAGFLTDIWGFDRDPPRGPPPDPATIRQYLEHAPTMADVRIEGLEMVGTNPTTQLDFGGIARGHAIDLAIESLREAGIRHAQLRIGDGVRAIGDRTGRPWRIAIRRAGGGGVFGIVELRGDESLFTAGDHQRTYLHGGRVYHHILDPRTGSPAHGVRAVTVIHSEAATADAAAHALFIAGPEGWWSVAAAMGVDQVVVFDGAGRVQMTPAMAARLEPLDGRQPILVSPPLTAVGKEQGSGTR</sequence>
<dbReference type="RefSeq" id="WP_369665853.1">
    <property type="nucleotide sequence ID" value="NZ_JBDKXB010000003.1"/>
</dbReference>
<evidence type="ECO:0000313" key="15">
    <source>
        <dbReference type="Proteomes" id="UP001564408"/>
    </source>
</evidence>
<dbReference type="Pfam" id="PF02424">
    <property type="entry name" value="ApbE"/>
    <property type="match status" value="1"/>
</dbReference>
<keyword evidence="13" id="KW-0812">Transmembrane</keyword>
<reference evidence="14 15" key="1">
    <citation type="submission" date="2024-05" db="EMBL/GenBank/DDBJ databases">
        <title>Genome Sequence and Characterization of the New Strain Purple Sulfur Bacterium of Genus Thioalkalicoccus.</title>
        <authorList>
            <person name="Bryantseva I.A."/>
            <person name="Kyndt J.A."/>
            <person name="Imhoff J.F."/>
        </authorList>
    </citation>
    <scope>NUCLEOTIDE SEQUENCE [LARGE SCALE GENOMIC DNA]</scope>
    <source>
        <strain evidence="14 15">Um2</strain>
    </source>
</reference>
<dbReference type="EC" id="2.7.1.180" evidence="3 12"/>
<proteinExistence type="inferred from homology"/>
<keyword evidence="13" id="KW-1133">Transmembrane helix</keyword>
<evidence type="ECO:0000256" key="11">
    <source>
        <dbReference type="ARBA" id="ARBA00048540"/>
    </source>
</evidence>
<evidence type="ECO:0000256" key="2">
    <source>
        <dbReference type="ARBA" id="ARBA00008282"/>
    </source>
</evidence>
<dbReference type="EMBL" id="JBDKXB010000003">
    <property type="protein sequence ID" value="MEY6431471.1"/>
    <property type="molecule type" value="Genomic_DNA"/>
</dbReference>
<dbReference type="Proteomes" id="UP001564408">
    <property type="component" value="Unassembled WGS sequence"/>
</dbReference>
<dbReference type="Gene3D" id="3.10.520.10">
    <property type="entry name" value="ApbE-like domains"/>
    <property type="match status" value="1"/>
</dbReference>
<dbReference type="GO" id="GO:0016740">
    <property type="term" value="F:transferase activity"/>
    <property type="evidence" value="ECO:0007669"/>
    <property type="project" value="UniProtKB-KW"/>
</dbReference>
<evidence type="ECO:0000256" key="13">
    <source>
        <dbReference type="SAM" id="Phobius"/>
    </source>
</evidence>
<comment type="cofactor">
    <cofactor evidence="1">
        <name>Mg(2+)</name>
        <dbReference type="ChEBI" id="CHEBI:18420"/>
    </cofactor>
</comment>
<feature type="transmembrane region" description="Helical" evidence="13">
    <location>
        <begin position="20"/>
        <end position="37"/>
    </location>
</feature>
<dbReference type="InterPro" id="IPR003374">
    <property type="entry name" value="ApbE-like_sf"/>
</dbReference>
<evidence type="ECO:0000313" key="14">
    <source>
        <dbReference type="EMBL" id="MEY6431471.1"/>
    </source>
</evidence>
<evidence type="ECO:0000256" key="3">
    <source>
        <dbReference type="ARBA" id="ARBA00011955"/>
    </source>
</evidence>
<comment type="catalytic activity">
    <reaction evidence="11 12">
        <text>L-threonyl-[protein] + FAD = FMN-L-threonyl-[protein] + AMP + H(+)</text>
        <dbReference type="Rhea" id="RHEA:36847"/>
        <dbReference type="Rhea" id="RHEA-COMP:11060"/>
        <dbReference type="Rhea" id="RHEA-COMP:11061"/>
        <dbReference type="ChEBI" id="CHEBI:15378"/>
        <dbReference type="ChEBI" id="CHEBI:30013"/>
        <dbReference type="ChEBI" id="CHEBI:57692"/>
        <dbReference type="ChEBI" id="CHEBI:74257"/>
        <dbReference type="ChEBI" id="CHEBI:456215"/>
        <dbReference type="EC" id="2.7.1.180"/>
    </reaction>
</comment>
<evidence type="ECO:0000256" key="1">
    <source>
        <dbReference type="ARBA" id="ARBA00001946"/>
    </source>
</evidence>
<keyword evidence="15" id="KW-1185">Reference proteome</keyword>
<keyword evidence="8 12" id="KW-0274">FAD</keyword>
<evidence type="ECO:0000256" key="9">
    <source>
        <dbReference type="ARBA" id="ARBA00022842"/>
    </source>
</evidence>
<evidence type="ECO:0000256" key="7">
    <source>
        <dbReference type="ARBA" id="ARBA00022723"/>
    </source>
</evidence>
<keyword evidence="6 12" id="KW-0808">Transferase</keyword>
<comment type="similarity">
    <text evidence="2 12">Belongs to the ApbE family.</text>
</comment>
<evidence type="ECO:0000256" key="10">
    <source>
        <dbReference type="ARBA" id="ARBA00031306"/>
    </source>
</evidence>
<name>A0ABV4BAJ8_9GAMM</name>
<keyword evidence="7 12" id="KW-0479">Metal-binding</keyword>
<keyword evidence="13" id="KW-0472">Membrane</keyword>
<keyword evidence="5 12" id="KW-0285">Flavoprotein</keyword>
<organism evidence="14 15">
    <name type="scientific">Thioalkalicoccus limnaeus</name>
    <dbReference type="NCBI Taxonomy" id="120681"/>
    <lineage>
        <taxon>Bacteria</taxon>
        <taxon>Pseudomonadati</taxon>
        <taxon>Pseudomonadota</taxon>
        <taxon>Gammaproteobacteria</taxon>
        <taxon>Chromatiales</taxon>
        <taxon>Chromatiaceae</taxon>
        <taxon>Thioalkalicoccus</taxon>
    </lineage>
</organism>
<gene>
    <name evidence="14" type="ORF">ABC977_03510</name>
</gene>
<keyword evidence="9 12" id="KW-0460">Magnesium</keyword>
<dbReference type="SUPFAM" id="SSF143631">
    <property type="entry name" value="ApbE-like"/>
    <property type="match status" value="1"/>
</dbReference>
<dbReference type="PANTHER" id="PTHR30040:SF2">
    <property type="entry name" value="FAD:PROTEIN FMN TRANSFERASE"/>
    <property type="match status" value="1"/>
</dbReference>
<dbReference type="PIRSF" id="PIRSF006268">
    <property type="entry name" value="ApbE"/>
    <property type="match status" value="1"/>
</dbReference>
<evidence type="ECO:0000256" key="5">
    <source>
        <dbReference type="ARBA" id="ARBA00022630"/>
    </source>
</evidence>
<comment type="caution">
    <text evidence="14">The sequence shown here is derived from an EMBL/GenBank/DDBJ whole genome shotgun (WGS) entry which is preliminary data.</text>
</comment>
<evidence type="ECO:0000256" key="6">
    <source>
        <dbReference type="ARBA" id="ARBA00022679"/>
    </source>
</evidence>
<evidence type="ECO:0000256" key="8">
    <source>
        <dbReference type="ARBA" id="ARBA00022827"/>
    </source>
</evidence>
<dbReference type="InterPro" id="IPR024932">
    <property type="entry name" value="ApbE"/>
</dbReference>
<evidence type="ECO:0000256" key="4">
    <source>
        <dbReference type="ARBA" id="ARBA00016337"/>
    </source>
</evidence>
<accession>A0ABV4BAJ8</accession>